<keyword evidence="5" id="KW-1185">Reference proteome</keyword>
<dbReference type="VEuPathDB" id="FungiDB:PC110_g16908"/>
<evidence type="ECO:0000313" key="4">
    <source>
        <dbReference type="EMBL" id="RAW26689.1"/>
    </source>
</evidence>
<proteinExistence type="predicted"/>
<protein>
    <recommendedName>
        <fullName evidence="1">HAT C-terminal dimerisation domain-containing protein</fullName>
    </recommendedName>
</protein>
<reference evidence="2" key="2">
    <citation type="submission" date="2018-10" db="EMBL/GenBank/DDBJ databases">
        <title>Effector identification in a new, highly contiguous assembly of the strawberry crown rot pathogen Phytophthora cactorum.</title>
        <authorList>
            <person name="Armitage A.D."/>
            <person name="Nellist C.F."/>
            <person name="Bates H."/>
            <person name="Vickerstaff R.J."/>
            <person name="Harrison R.J."/>
        </authorList>
    </citation>
    <scope>NUCLEOTIDE SEQUENCE</scope>
    <source>
        <strain evidence="2">15-7</strain>
        <strain evidence="3">P415</strain>
    </source>
</reference>
<sequence>MTLTWDANDKANTTAQLREYITLFYSDSEQARRCDLKLSGYILLEHNNSPERYDVFTMQTGLEYWFQYGRNDFPVLAAIAVKVLSVPTSSAAAEHVWSPYSLLWSKRRNRMTASTMEKLAFNYVNHGLLGTQDPYDYFGAELDDIEIAT</sequence>
<dbReference type="Proteomes" id="UP000735874">
    <property type="component" value="Unassembled WGS sequence"/>
</dbReference>
<dbReference type="Pfam" id="PF05699">
    <property type="entry name" value="Dimer_Tnp_hAT"/>
    <property type="match status" value="1"/>
</dbReference>
<accession>A0A329RR61</accession>
<dbReference type="Proteomes" id="UP000697107">
    <property type="component" value="Unassembled WGS sequence"/>
</dbReference>
<dbReference type="EMBL" id="RCML01000001">
    <property type="protein sequence ID" value="KAG3000727.1"/>
    <property type="molecule type" value="Genomic_DNA"/>
</dbReference>
<name>A0A329RR61_9STRA</name>
<dbReference type="InterPro" id="IPR008906">
    <property type="entry name" value="HATC_C_dom"/>
</dbReference>
<evidence type="ECO:0000313" key="3">
    <source>
        <dbReference type="EMBL" id="KAG3000727.1"/>
    </source>
</evidence>
<dbReference type="InterPro" id="IPR012337">
    <property type="entry name" value="RNaseH-like_sf"/>
</dbReference>
<feature type="domain" description="HAT C-terminal dimerisation" evidence="1">
    <location>
        <begin position="62"/>
        <end position="121"/>
    </location>
</feature>
<dbReference type="EMBL" id="MJFZ01000626">
    <property type="protein sequence ID" value="RAW26689.1"/>
    <property type="molecule type" value="Genomic_DNA"/>
</dbReference>
<dbReference type="SUPFAM" id="SSF53098">
    <property type="entry name" value="Ribonuclease H-like"/>
    <property type="match status" value="1"/>
</dbReference>
<dbReference type="AlphaFoldDB" id="A0A329RR61"/>
<dbReference type="OrthoDB" id="89655at2759"/>
<comment type="caution">
    <text evidence="4">The sequence shown here is derived from an EMBL/GenBank/DDBJ whole genome shotgun (WGS) entry which is preliminary data.</text>
</comment>
<evidence type="ECO:0000313" key="2">
    <source>
        <dbReference type="EMBL" id="KAG2869433.1"/>
    </source>
</evidence>
<gene>
    <name evidence="4" type="ORF">PC110_g16908</name>
    <name evidence="2" type="ORF">PC113_g246</name>
    <name evidence="3" type="ORF">PC118_g139</name>
</gene>
<reference evidence="4 5" key="1">
    <citation type="submission" date="2018-01" db="EMBL/GenBank/DDBJ databases">
        <title>Draft genome of the strawberry crown rot pathogen Phytophthora cactorum.</title>
        <authorList>
            <person name="Armitage A.D."/>
            <person name="Lysoe E."/>
            <person name="Nellist C.F."/>
            <person name="Harrison R.J."/>
            <person name="Brurberg M.B."/>
        </authorList>
    </citation>
    <scope>NUCLEOTIDE SEQUENCE [LARGE SCALE GENOMIC DNA]</scope>
    <source>
        <strain evidence="4 5">10300</strain>
    </source>
</reference>
<dbReference type="GO" id="GO:0046983">
    <property type="term" value="F:protein dimerization activity"/>
    <property type="evidence" value="ECO:0007669"/>
    <property type="project" value="InterPro"/>
</dbReference>
<organism evidence="4 5">
    <name type="scientific">Phytophthora cactorum</name>
    <dbReference type="NCBI Taxonomy" id="29920"/>
    <lineage>
        <taxon>Eukaryota</taxon>
        <taxon>Sar</taxon>
        <taxon>Stramenopiles</taxon>
        <taxon>Oomycota</taxon>
        <taxon>Peronosporomycetes</taxon>
        <taxon>Peronosporales</taxon>
        <taxon>Peronosporaceae</taxon>
        <taxon>Phytophthora</taxon>
    </lineage>
</organism>
<dbReference type="Proteomes" id="UP000251314">
    <property type="component" value="Unassembled WGS sequence"/>
</dbReference>
<evidence type="ECO:0000313" key="5">
    <source>
        <dbReference type="Proteomes" id="UP000251314"/>
    </source>
</evidence>
<evidence type="ECO:0000259" key="1">
    <source>
        <dbReference type="Pfam" id="PF05699"/>
    </source>
</evidence>
<dbReference type="EMBL" id="RCMG01000002">
    <property type="protein sequence ID" value="KAG2869433.1"/>
    <property type="molecule type" value="Genomic_DNA"/>
</dbReference>